<reference evidence="2" key="1">
    <citation type="submission" date="2016-02" db="EMBL/GenBank/DDBJ databases">
        <title>WGS assembly of Manihot esculenta.</title>
        <authorList>
            <person name="Bredeson J.V."/>
            <person name="Prochnik S.E."/>
            <person name="Lyons J.B."/>
            <person name="Schmutz J."/>
            <person name="Grimwood J."/>
            <person name="Vrebalov J."/>
            <person name="Bart R.S."/>
            <person name="Amuge T."/>
            <person name="Ferguson M.E."/>
            <person name="Green R."/>
            <person name="Putnam N."/>
            <person name="Stites J."/>
            <person name="Rounsley S."/>
            <person name="Rokhsar D.S."/>
        </authorList>
    </citation>
    <scope>NUCLEOTIDE SEQUENCE [LARGE SCALE GENOMIC DNA]</scope>
    <source>
        <tissue evidence="2">Leaf</tissue>
    </source>
</reference>
<accession>A0A2C9U2L2</accession>
<dbReference type="AlphaFoldDB" id="A0A2C9U2L2"/>
<evidence type="ECO:0000313" key="2">
    <source>
        <dbReference type="EMBL" id="OAY23936.1"/>
    </source>
</evidence>
<feature type="region of interest" description="Disordered" evidence="1">
    <location>
        <begin position="50"/>
        <end position="71"/>
    </location>
</feature>
<organism evidence="2">
    <name type="scientific">Manihot esculenta</name>
    <name type="common">Cassava</name>
    <name type="synonym">Jatropha manihot</name>
    <dbReference type="NCBI Taxonomy" id="3983"/>
    <lineage>
        <taxon>Eukaryota</taxon>
        <taxon>Viridiplantae</taxon>
        <taxon>Streptophyta</taxon>
        <taxon>Embryophyta</taxon>
        <taxon>Tracheophyta</taxon>
        <taxon>Spermatophyta</taxon>
        <taxon>Magnoliopsida</taxon>
        <taxon>eudicotyledons</taxon>
        <taxon>Gunneridae</taxon>
        <taxon>Pentapetalae</taxon>
        <taxon>rosids</taxon>
        <taxon>fabids</taxon>
        <taxon>Malpighiales</taxon>
        <taxon>Euphorbiaceae</taxon>
        <taxon>Crotonoideae</taxon>
        <taxon>Manihoteae</taxon>
        <taxon>Manihot</taxon>
    </lineage>
</organism>
<name>A0A2C9U2L2_MANES</name>
<evidence type="ECO:0000256" key="1">
    <source>
        <dbReference type="SAM" id="MobiDB-lite"/>
    </source>
</evidence>
<dbReference type="EMBL" id="CM004404">
    <property type="protein sequence ID" value="OAY23936.1"/>
    <property type="molecule type" value="Genomic_DNA"/>
</dbReference>
<feature type="compositionally biased region" description="Polar residues" evidence="1">
    <location>
        <begin position="52"/>
        <end position="71"/>
    </location>
</feature>
<protein>
    <submittedName>
        <fullName evidence="2">Uncharacterized protein</fullName>
    </submittedName>
</protein>
<sequence length="71" mass="7560">MMPLACCCCCPEIGRTKPYFVLLLPTRILTETGSDTNCHGTYNLSPIPCGLSSPNELSQPPTPTSAENDGT</sequence>
<gene>
    <name evidence="2" type="ORF">MANES_18G119100</name>
</gene>
<proteinExistence type="predicted"/>